<dbReference type="InterPro" id="IPR025680">
    <property type="entry name" value="DddI"/>
</dbReference>
<dbReference type="AlphaFoldDB" id="A0AA45R2S9"/>
<dbReference type="Proteomes" id="UP000677152">
    <property type="component" value="Chromosome"/>
</dbReference>
<protein>
    <recommendedName>
        <fullName evidence="4">Immunity protein Imm1</fullName>
    </recommendedName>
</protein>
<proteinExistence type="predicted"/>
<gene>
    <name evidence="2" type="ORF">KCV87_26075</name>
</gene>
<reference evidence="2" key="1">
    <citation type="submission" date="2021-04" db="EMBL/GenBank/DDBJ databases">
        <title>Genomic sequence of Actinosynnema pretiosum subsp. pretiosum ATCC 31280 (C-14919).</title>
        <authorList>
            <person name="Bai L."/>
            <person name="Wang X."/>
            <person name="Xiao Y."/>
        </authorList>
    </citation>
    <scope>NUCLEOTIDE SEQUENCE</scope>
    <source>
        <strain evidence="2">ATCC 31280</strain>
    </source>
</reference>
<name>A0AA45R2S9_9PSEU</name>
<evidence type="ECO:0000256" key="1">
    <source>
        <dbReference type="SAM" id="MobiDB-lite"/>
    </source>
</evidence>
<evidence type="ECO:0000313" key="3">
    <source>
        <dbReference type="Proteomes" id="UP000677152"/>
    </source>
</evidence>
<organism evidence="2 3">
    <name type="scientific">Actinosynnema pretiosum subsp. pretiosum</name>
    <dbReference type="NCBI Taxonomy" id="103721"/>
    <lineage>
        <taxon>Bacteria</taxon>
        <taxon>Bacillati</taxon>
        <taxon>Actinomycetota</taxon>
        <taxon>Actinomycetes</taxon>
        <taxon>Pseudonocardiales</taxon>
        <taxon>Pseudonocardiaceae</taxon>
        <taxon>Actinosynnema</taxon>
    </lineage>
</organism>
<evidence type="ECO:0000313" key="2">
    <source>
        <dbReference type="EMBL" id="QUF02883.1"/>
    </source>
</evidence>
<feature type="region of interest" description="Disordered" evidence="1">
    <location>
        <begin position="71"/>
        <end position="90"/>
    </location>
</feature>
<evidence type="ECO:0008006" key="4">
    <source>
        <dbReference type="Google" id="ProtNLM"/>
    </source>
</evidence>
<dbReference type="EMBL" id="CP073249">
    <property type="protein sequence ID" value="QUF02883.1"/>
    <property type="molecule type" value="Genomic_DNA"/>
</dbReference>
<accession>A0AA45R2S9</accession>
<sequence length="141" mass="15773">MAKALEVYYRPDHGQEPLIVRTPDEVRRLFADWLRDFPTGSVALATVHLVEDPWGAELSVGVDGDKGVLRYSGDEPGGNGHYSRDPESGNTDPAIYYFFTADHEYPPHSEIPVTAVESAVLEFMSTGRRPTCVEWQDPRHS</sequence>
<dbReference type="Pfam" id="PF14430">
    <property type="entry name" value="Imm1"/>
    <property type="match status" value="1"/>
</dbReference>